<evidence type="ECO:0000256" key="1">
    <source>
        <dbReference type="ARBA" id="ARBA00007401"/>
    </source>
</evidence>
<proteinExistence type="inferred from homology"/>
<evidence type="ECO:0000256" key="5">
    <source>
        <dbReference type="SAM" id="SignalP"/>
    </source>
</evidence>
<keyword evidence="3 4" id="KW-0326">Glycosidase</keyword>
<dbReference type="InterPro" id="IPR023230">
    <property type="entry name" value="Glyco_hydro_2_CS"/>
</dbReference>
<keyword evidence="10" id="KW-1185">Reference proteome</keyword>
<evidence type="ECO:0000259" key="8">
    <source>
        <dbReference type="Pfam" id="PF02837"/>
    </source>
</evidence>
<dbReference type="GO" id="GO:0005975">
    <property type="term" value="P:carbohydrate metabolic process"/>
    <property type="evidence" value="ECO:0007669"/>
    <property type="project" value="InterPro"/>
</dbReference>
<gene>
    <name evidence="9" type="ORF">AFUS01_LOCUS22515</name>
</gene>
<dbReference type="InterPro" id="IPR006104">
    <property type="entry name" value="Glyco_hydro_2_N"/>
</dbReference>
<protein>
    <recommendedName>
        <fullName evidence="11">Beta-glucuronidase</fullName>
    </recommendedName>
</protein>
<dbReference type="InterPro" id="IPR006103">
    <property type="entry name" value="Glyco_hydro_2_cat"/>
</dbReference>
<dbReference type="EMBL" id="CAJVCH010262932">
    <property type="protein sequence ID" value="CAG7734111.1"/>
    <property type="molecule type" value="Genomic_DNA"/>
</dbReference>
<evidence type="ECO:0000259" key="6">
    <source>
        <dbReference type="Pfam" id="PF00703"/>
    </source>
</evidence>
<evidence type="ECO:0008006" key="11">
    <source>
        <dbReference type="Google" id="ProtNLM"/>
    </source>
</evidence>
<dbReference type="PANTHER" id="PTHR10066">
    <property type="entry name" value="BETA-GLUCURONIDASE"/>
    <property type="match status" value="1"/>
</dbReference>
<dbReference type="InterPro" id="IPR006102">
    <property type="entry name" value="Ig-like_GH2"/>
</dbReference>
<dbReference type="Pfam" id="PF02837">
    <property type="entry name" value="Glyco_hydro_2_N"/>
    <property type="match status" value="1"/>
</dbReference>
<evidence type="ECO:0000313" key="9">
    <source>
        <dbReference type="EMBL" id="CAG7734111.1"/>
    </source>
</evidence>
<evidence type="ECO:0000256" key="4">
    <source>
        <dbReference type="RuleBase" id="RU361154"/>
    </source>
</evidence>
<dbReference type="Pfam" id="PF00703">
    <property type="entry name" value="Glyco_hydro_2"/>
    <property type="match status" value="1"/>
</dbReference>
<organism evidence="9 10">
    <name type="scientific">Allacma fusca</name>
    <dbReference type="NCBI Taxonomy" id="39272"/>
    <lineage>
        <taxon>Eukaryota</taxon>
        <taxon>Metazoa</taxon>
        <taxon>Ecdysozoa</taxon>
        <taxon>Arthropoda</taxon>
        <taxon>Hexapoda</taxon>
        <taxon>Collembola</taxon>
        <taxon>Symphypleona</taxon>
        <taxon>Sminthuridae</taxon>
        <taxon>Allacma</taxon>
    </lineage>
</organism>
<name>A0A8J2KYD4_9HEXA</name>
<feature type="chain" id="PRO_5035253504" description="Beta-glucuronidase" evidence="5">
    <location>
        <begin position="27"/>
        <end position="672"/>
    </location>
</feature>
<dbReference type="FunFam" id="3.20.20.80:FF:000080">
    <property type="entry name" value="Beta-glucuronidase UidA"/>
    <property type="match status" value="1"/>
</dbReference>
<dbReference type="Pfam" id="PF02836">
    <property type="entry name" value="Glyco_hydro_2_C"/>
    <property type="match status" value="1"/>
</dbReference>
<keyword evidence="5" id="KW-0732">Signal</keyword>
<dbReference type="NCBIfam" id="NF007538">
    <property type="entry name" value="PRK10150.1"/>
    <property type="match status" value="1"/>
</dbReference>
<dbReference type="AlphaFoldDB" id="A0A8J2KYD4"/>
<dbReference type="OrthoDB" id="408532at2759"/>
<dbReference type="GO" id="GO:0019391">
    <property type="term" value="P:glucuronoside catabolic process"/>
    <property type="evidence" value="ECO:0007669"/>
    <property type="project" value="TreeGrafter"/>
</dbReference>
<comment type="similarity">
    <text evidence="1 4">Belongs to the glycosyl hydrolase 2 family.</text>
</comment>
<dbReference type="PROSITE" id="PS00608">
    <property type="entry name" value="GLYCOSYL_HYDROL_F2_2"/>
    <property type="match status" value="1"/>
</dbReference>
<keyword evidence="2 4" id="KW-0378">Hydrolase</keyword>
<reference evidence="9" key="1">
    <citation type="submission" date="2021-06" db="EMBL/GenBank/DDBJ databases">
        <authorList>
            <person name="Hodson N. C."/>
            <person name="Mongue J. A."/>
            <person name="Jaron S. K."/>
        </authorList>
    </citation>
    <scope>NUCLEOTIDE SEQUENCE</scope>
</reference>
<dbReference type="GO" id="GO:0030246">
    <property type="term" value="F:carbohydrate binding"/>
    <property type="evidence" value="ECO:0007669"/>
    <property type="project" value="TreeGrafter"/>
</dbReference>
<evidence type="ECO:0000259" key="7">
    <source>
        <dbReference type="Pfam" id="PF02836"/>
    </source>
</evidence>
<dbReference type="InterPro" id="IPR023232">
    <property type="entry name" value="Glyco_hydro_2_AS"/>
</dbReference>
<feature type="domain" description="Glycoside hydrolase family 2 catalytic" evidence="7">
    <location>
        <begin position="342"/>
        <end position="643"/>
    </location>
</feature>
<feature type="domain" description="Glycoside hydrolase family 2 immunoglobulin-like beta-sandwich" evidence="6">
    <location>
        <begin position="224"/>
        <end position="337"/>
    </location>
</feature>
<dbReference type="GO" id="GO:0005615">
    <property type="term" value="C:extracellular space"/>
    <property type="evidence" value="ECO:0007669"/>
    <property type="project" value="TreeGrafter"/>
</dbReference>
<feature type="domain" description="Glycosyl hydrolases family 2 sugar binding" evidence="8">
    <location>
        <begin position="43"/>
        <end position="222"/>
    </location>
</feature>
<sequence>MGKRIFNAFFVCTIWCAFQLCGKAGAQETSGILYPQESESREVKSLDGIWNFRLAPRFQPDLGFQQAWYSASLEKTGRVDLMPVPSSYNDVNQLKEYRDHVGWAWYDRKFRVPSHWQDRRVFVRFGAANYHSIVYINGVKVVEHSGGALPFLAELQSELTFDQENLITVAINNTLSRDTVPQGTTVYQNNARYPDGYFTNDYKFDFFNYAGIHRPVFLYTTPKTFIDDIDVSTRVATVTGYGYVNYSIKAGGSTSKKRKTNIQAVNVIVELEDQEGTVVGRAEGSDGEIAVPNAKLWWPFTMVPDDEDAGYLYTLKVTTLETASNEKDIYRLKVGIRTVTWTEKEFQINNFPFYFRGFGRHEDYDVRGKGVDNVMLVKDHNLIKWTGANSYRTTHYPYAEEIMDLADKLGIVIIDEVPAVSIEGYGSDLLANHKKQMKELIQRDKNRASVVMWSVSNEPWDLHEEAAGVYFKDVIDHTKEVDSRNKRPVTLVCNMYTMHNEDKSAPHVDILSINRYYSWYYDVGHSETIKDAIVIDVENWVNYHKKPLLVAEYGADTIPGLHQSPEFVFTEEYQTVMMKEHFKAFDYLRANSSFIGEHIWNFADFMTTQGIHRVGGNRKGIFTRQRQPKASAHLLRHRYHLMAAESDHYPIPQDILENGPVYSPKKILHDEH</sequence>
<accession>A0A8J2KYD4</accession>
<dbReference type="GO" id="GO:0004566">
    <property type="term" value="F:beta-glucuronidase activity"/>
    <property type="evidence" value="ECO:0007669"/>
    <property type="project" value="TreeGrafter"/>
</dbReference>
<comment type="caution">
    <text evidence="9">The sequence shown here is derived from an EMBL/GenBank/DDBJ whole genome shotgun (WGS) entry which is preliminary data.</text>
</comment>
<feature type="signal peptide" evidence="5">
    <location>
        <begin position="1"/>
        <end position="26"/>
    </location>
</feature>
<dbReference type="PANTHER" id="PTHR10066:SF67">
    <property type="entry name" value="BETA-GLUCURONIDASE"/>
    <property type="match status" value="1"/>
</dbReference>
<evidence type="ECO:0000256" key="2">
    <source>
        <dbReference type="ARBA" id="ARBA00022801"/>
    </source>
</evidence>
<dbReference type="FunFam" id="2.60.120.260:FF:000027">
    <property type="entry name" value="Beta-glucuronidase"/>
    <property type="match status" value="1"/>
</dbReference>
<dbReference type="FunFam" id="2.60.40.10:FF:000628">
    <property type="entry name" value="Beta-glucuronidase"/>
    <property type="match status" value="1"/>
</dbReference>
<dbReference type="PROSITE" id="PS00719">
    <property type="entry name" value="GLYCOSYL_HYDROL_F2_1"/>
    <property type="match status" value="1"/>
</dbReference>
<evidence type="ECO:0000256" key="3">
    <source>
        <dbReference type="ARBA" id="ARBA00023295"/>
    </source>
</evidence>
<evidence type="ECO:0000313" key="10">
    <source>
        <dbReference type="Proteomes" id="UP000708208"/>
    </source>
</evidence>
<dbReference type="Proteomes" id="UP000708208">
    <property type="component" value="Unassembled WGS sequence"/>
</dbReference>